<dbReference type="EMBL" id="UINC01083886">
    <property type="protein sequence ID" value="SVC30022.1"/>
    <property type="molecule type" value="Genomic_DNA"/>
</dbReference>
<organism evidence="1">
    <name type="scientific">marine metagenome</name>
    <dbReference type="NCBI Taxonomy" id="408172"/>
    <lineage>
        <taxon>unclassified sequences</taxon>
        <taxon>metagenomes</taxon>
        <taxon>ecological metagenomes</taxon>
    </lineage>
</organism>
<gene>
    <name evidence="1" type="ORF">METZ01_LOCUS282876</name>
</gene>
<protein>
    <submittedName>
        <fullName evidence="1">Uncharacterized protein</fullName>
    </submittedName>
</protein>
<accession>A0A382L402</accession>
<dbReference type="AlphaFoldDB" id="A0A382L402"/>
<sequence length="159" mass="17040">MTLSKEYGFGRWAVLLCVLFTTSTFGEDNSTVLVELRDGTSVKARFIVEEGDSLIVTTDLGVRMVIPLGAVARRQILDNGASAPSTYSTSDPSYSRLMLAPTGRPLAEGDGYLSDHYVLFPAVAYGITDNVSLLGGICPREPPSQRGVSWPPTATPIGR</sequence>
<name>A0A382L402_9ZZZZ</name>
<reference evidence="1" key="1">
    <citation type="submission" date="2018-05" db="EMBL/GenBank/DDBJ databases">
        <authorList>
            <person name="Lanie J.A."/>
            <person name="Ng W.-L."/>
            <person name="Kazmierczak K.M."/>
            <person name="Andrzejewski T.M."/>
            <person name="Davidsen T.M."/>
            <person name="Wayne K.J."/>
            <person name="Tettelin H."/>
            <person name="Glass J.I."/>
            <person name="Rusch D."/>
            <person name="Podicherti R."/>
            <person name="Tsui H.-C.T."/>
            <person name="Winkler M.E."/>
        </authorList>
    </citation>
    <scope>NUCLEOTIDE SEQUENCE</scope>
</reference>
<proteinExistence type="predicted"/>
<evidence type="ECO:0000313" key="1">
    <source>
        <dbReference type="EMBL" id="SVC30022.1"/>
    </source>
</evidence>